<proteinExistence type="predicted"/>
<name>A0AAD0XDL3_9GAMM</name>
<reference evidence="1 2" key="1">
    <citation type="submission" date="2018-10" db="EMBL/GenBank/DDBJ databases">
        <title>Complete Genome Sequence and Transcriptomic Profiles of a Marine Bacterium, Pseudoalteromonas agarivorans Hao 2018.</title>
        <authorList>
            <person name="Hao L."/>
        </authorList>
    </citation>
    <scope>NUCLEOTIDE SEQUENCE [LARGE SCALE GENOMIC DNA]</scope>
    <source>
        <strain evidence="1 2">Hao 2018</strain>
    </source>
</reference>
<accession>A0AAD0XDL3</accession>
<dbReference type="EMBL" id="CP033065">
    <property type="protein sequence ID" value="AYM87565.1"/>
    <property type="molecule type" value="Genomic_DNA"/>
</dbReference>
<evidence type="ECO:0000313" key="2">
    <source>
        <dbReference type="Proteomes" id="UP000279995"/>
    </source>
</evidence>
<sequence>MERFYWYVIESMCDFKSLSDSIKNAGFDDSKEQGFTVNSISKNCISGKYVKSKIVTQKFVNPFGDDSFEQRKIYEIINFEISKENAILLQMRNPDRCVSSFLTELNKVTNYSLFIDRPKFILPDLLIDLRNKGLVIIQVKEMELSEIALSREAVGTLTVKGKLSIDDYEKKLLIADLKHKLKKFKAIVDFNGIRETIEVHSSNKIIMSGKLAKLINPIFKHNLQILD</sequence>
<protein>
    <submittedName>
        <fullName evidence="1">Uncharacterized protein</fullName>
    </submittedName>
</protein>
<gene>
    <name evidence="1" type="ORF">D9T18_13165</name>
</gene>
<dbReference type="RefSeq" id="WP_121637937.1">
    <property type="nucleotide sequence ID" value="NZ_CP033065.1"/>
</dbReference>
<organism evidence="1 2">
    <name type="scientific">Pseudoalteromonas agarivorans</name>
    <dbReference type="NCBI Taxonomy" id="176102"/>
    <lineage>
        <taxon>Bacteria</taxon>
        <taxon>Pseudomonadati</taxon>
        <taxon>Pseudomonadota</taxon>
        <taxon>Gammaproteobacteria</taxon>
        <taxon>Alteromonadales</taxon>
        <taxon>Pseudoalteromonadaceae</taxon>
        <taxon>Pseudoalteromonas</taxon>
    </lineage>
</organism>
<evidence type="ECO:0000313" key="1">
    <source>
        <dbReference type="EMBL" id="AYM87565.1"/>
    </source>
</evidence>
<dbReference type="AlphaFoldDB" id="A0AAD0XDL3"/>
<dbReference type="Proteomes" id="UP000279995">
    <property type="component" value="Chromosome I"/>
</dbReference>